<evidence type="ECO:0000256" key="8">
    <source>
        <dbReference type="ARBA" id="ARBA00023004"/>
    </source>
</evidence>
<evidence type="ECO:0000256" key="14">
    <source>
        <dbReference type="SAM" id="Phobius"/>
    </source>
</evidence>
<accession>A0A445AKW4</accession>
<keyword evidence="14" id="KW-1133">Transmembrane helix</keyword>
<proteinExistence type="inferred from homology"/>
<evidence type="ECO:0000313" key="16">
    <source>
        <dbReference type="EMBL" id="RYR27014.1"/>
    </source>
</evidence>
<evidence type="ECO:0000256" key="2">
    <source>
        <dbReference type="ARBA" id="ARBA00007513"/>
    </source>
</evidence>
<evidence type="ECO:0000256" key="9">
    <source>
        <dbReference type="ARBA" id="ARBA00025111"/>
    </source>
</evidence>
<name>A0A445AKW4_ARAHY</name>
<dbReference type="GO" id="GO:0004322">
    <property type="term" value="F:ferroxidase activity"/>
    <property type="evidence" value="ECO:0007669"/>
    <property type="project" value="UniProtKB-EC"/>
</dbReference>
<keyword evidence="17" id="KW-1185">Reference proteome</keyword>
<dbReference type="SUPFAM" id="SSF47240">
    <property type="entry name" value="Ferritin-like"/>
    <property type="match status" value="1"/>
</dbReference>
<evidence type="ECO:0000313" key="17">
    <source>
        <dbReference type="Proteomes" id="UP000289738"/>
    </source>
</evidence>
<evidence type="ECO:0000256" key="1">
    <source>
        <dbReference type="ARBA" id="ARBA00004229"/>
    </source>
</evidence>
<dbReference type="PANTHER" id="PTHR11431:SF101">
    <property type="entry name" value="FERRITIN-2, CHLOROPLASTIC"/>
    <property type="match status" value="1"/>
</dbReference>
<dbReference type="GO" id="GO:0009507">
    <property type="term" value="C:chloroplast"/>
    <property type="evidence" value="ECO:0007669"/>
    <property type="project" value="UniProtKB-SubCell"/>
</dbReference>
<dbReference type="InterPro" id="IPR009078">
    <property type="entry name" value="Ferritin-like_SF"/>
</dbReference>
<keyword evidence="5" id="KW-0934">Plastid</keyword>
<dbReference type="GO" id="GO:0006879">
    <property type="term" value="P:intracellular iron ion homeostasis"/>
    <property type="evidence" value="ECO:0007669"/>
    <property type="project" value="UniProtKB-KW"/>
</dbReference>
<keyword evidence="4" id="KW-0150">Chloroplast</keyword>
<dbReference type="AlphaFoldDB" id="A0A445AKW4"/>
<evidence type="ECO:0000256" key="10">
    <source>
        <dbReference type="ARBA" id="ARBA00026060"/>
    </source>
</evidence>
<comment type="function">
    <text evidence="9">Stores iron in a soluble, non-toxic, readily available form. Important for iron homeostasis. Has ferroxidase activity. Iron is taken up in the ferrous form and deposited as ferric hydroxides after oxidation.</text>
</comment>
<keyword evidence="6 12" id="KW-0479">Metal-binding</keyword>
<dbReference type="EMBL" id="SDMP01000012">
    <property type="protein sequence ID" value="RYR27014.1"/>
    <property type="molecule type" value="Genomic_DNA"/>
</dbReference>
<feature type="domain" description="Ferritin-like diiron" evidence="15">
    <location>
        <begin position="126"/>
        <end position="194"/>
    </location>
</feature>
<dbReference type="PANTHER" id="PTHR11431">
    <property type="entry name" value="FERRITIN"/>
    <property type="match status" value="1"/>
</dbReference>
<dbReference type="GO" id="GO:0008199">
    <property type="term" value="F:ferric iron binding"/>
    <property type="evidence" value="ECO:0007669"/>
    <property type="project" value="InterPro"/>
</dbReference>
<comment type="catalytic activity">
    <reaction evidence="11 13">
        <text>4 Fe(2+) + O2 + 4 H(+) = 4 Fe(3+) + 2 H2O</text>
        <dbReference type="Rhea" id="RHEA:11148"/>
        <dbReference type="ChEBI" id="CHEBI:15377"/>
        <dbReference type="ChEBI" id="CHEBI:15378"/>
        <dbReference type="ChEBI" id="CHEBI:15379"/>
        <dbReference type="ChEBI" id="CHEBI:29033"/>
        <dbReference type="ChEBI" id="CHEBI:29034"/>
        <dbReference type="EC" id="1.16.3.1"/>
    </reaction>
</comment>
<evidence type="ECO:0000256" key="13">
    <source>
        <dbReference type="RuleBase" id="RU361145"/>
    </source>
</evidence>
<evidence type="ECO:0000256" key="4">
    <source>
        <dbReference type="ARBA" id="ARBA00022528"/>
    </source>
</evidence>
<comment type="subcellular location">
    <subcellularLocation>
        <location evidence="1">Plastid</location>
        <location evidence="1">Chloroplast</location>
    </subcellularLocation>
</comment>
<feature type="binding site" evidence="12">
    <location>
        <position position="178"/>
    </location>
    <ligand>
        <name>Fe cation</name>
        <dbReference type="ChEBI" id="CHEBI:24875"/>
        <label>1</label>
    </ligand>
</feature>
<evidence type="ECO:0000256" key="11">
    <source>
        <dbReference type="ARBA" id="ARBA00047990"/>
    </source>
</evidence>
<evidence type="ECO:0000256" key="7">
    <source>
        <dbReference type="ARBA" id="ARBA00022946"/>
    </source>
</evidence>
<keyword evidence="7" id="KW-0809">Transit peptide</keyword>
<keyword evidence="3 13" id="KW-0409">Iron storage</keyword>
<dbReference type="GO" id="GO:0006826">
    <property type="term" value="P:iron ion transport"/>
    <property type="evidence" value="ECO:0007669"/>
    <property type="project" value="InterPro"/>
</dbReference>
<dbReference type="Pfam" id="PF00210">
    <property type="entry name" value="Ferritin"/>
    <property type="match status" value="1"/>
</dbReference>
<evidence type="ECO:0000256" key="12">
    <source>
        <dbReference type="PIRSR" id="PIRSR601519-1"/>
    </source>
</evidence>
<gene>
    <name evidence="16" type="ORF">Ahy_B02g061338</name>
</gene>
<dbReference type="InterPro" id="IPR009040">
    <property type="entry name" value="Ferritin-like_diiron"/>
</dbReference>
<dbReference type="EC" id="1.16.3.1" evidence="13"/>
<keyword evidence="13" id="KW-0560">Oxidoreductase</keyword>
<reference evidence="16 17" key="1">
    <citation type="submission" date="2019-01" db="EMBL/GenBank/DDBJ databases">
        <title>Sequencing of cultivated peanut Arachis hypogaea provides insights into genome evolution and oil improvement.</title>
        <authorList>
            <person name="Chen X."/>
        </authorList>
    </citation>
    <scope>NUCLEOTIDE SEQUENCE [LARGE SCALE GENOMIC DNA]</scope>
    <source>
        <strain evidence="17">cv. Fuhuasheng</strain>
        <tissue evidence="16">Leaves</tissue>
    </source>
</reference>
<dbReference type="InterPro" id="IPR001519">
    <property type="entry name" value="Ferritin"/>
</dbReference>
<sequence>MPLAITTYILFTLPLFFALFTVQTSELPPLPPYLPFPLPFSYSNPFPNTLFIVLSKISLFVSKVASFVVVPRKLSDFSSSFGFLRVFGGADAPYAPLTGVIFEPFEEVKKDALAVPLTPNVSLARQNYVDESESAINEQINVEYNVSYVYHSLFAYFNRDDIALKGFAKFFKESSEEERKHAEKLMKYQGVFGE</sequence>
<dbReference type="GO" id="GO:0008198">
    <property type="term" value="F:ferrous iron binding"/>
    <property type="evidence" value="ECO:0007669"/>
    <property type="project" value="TreeGrafter"/>
</dbReference>
<comment type="function">
    <text evidence="13">Stores iron in a soluble, non-toxic, readily available form. Important for iron homeostasis. Iron is taken up in the ferrous form and deposited as ferric hydroxides after oxidation.</text>
</comment>
<organism evidence="16 17">
    <name type="scientific">Arachis hypogaea</name>
    <name type="common">Peanut</name>
    <dbReference type="NCBI Taxonomy" id="3818"/>
    <lineage>
        <taxon>Eukaryota</taxon>
        <taxon>Viridiplantae</taxon>
        <taxon>Streptophyta</taxon>
        <taxon>Embryophyta</taxon>
        <taxon>Tracheophyta</taxon>
        <taxon>Spermatophyta</taxon>
        <taxon>Magnoliopsida</taxon>
        <taxon>eudicotyledons</taxon>
        <taxon>Gunneridae</taxon>
        <taxon>Pentapetalae</taxon>
        <taxon>rosids</taxon>
        <taxon>fabids</taxon>
        <taxon>Fabales</taxon>
        <taxon>Fabaceae</taxon>
        <taxon>Papilionoideae</taxon>
        <taxon>50 kb inversion clade</taxon>
        <taxon>dalbergioids sensu lato</taxon>
        <taxon>Dalbergieae</taxon>
        <taxon>Pterocarpus clade</taxon>
        <taxon>Arachis</taxon>
    </lineage>
</organism>
<protein>
    <recommendedName>
        <fullName evidence="13">Ferritin</fullName>
        <ecNumber evidence="13">1.16.3.1</ecNumber>
    </recommendedName>
</protein>
<feature type="transmembrane region" description="Helical" evidence="14">
    <location>
        <begin position="48"/>
        <end position="70"/>
    </location>
</feature>
<comment type="similarity">
    <text evidence="2 13">Belongs to the ferritin family.</text>
</comment>
<comment type="caution">
    <text evidence="16">The sequence shown here is derived from an EMBL/GenBank/DDBJ whole genome shotgun (WGS) entry which is preliminary data.</text>
</comment>
<dbReference type="Gene3D" id="1.20.1260.10">
    <property type="match status" value="1"/>
</dbReference>
<evidence type="ECO:0000256" key="3">
    <source>
        <dbReference type="ARBA" id="ARBA00022434"/>
    </source>
</evidence>
<evidence type="ECO:0000256" key="5">
    <source>
        <dbReference type="ARBA" id="ARBA00022640"/>
    </source>
</evidence>
<evidence type="ECO:0000256" key="6">
    <source>
        <dbReference type="ARBA" id="ARBA00022723"/>
    </source>
</evidence>
<comment type="subunit">
    <text evidence="10">Oligomer of 24 subunits. There are two types of subunits: L (light) chain and H (heavy) chain. The major chain can be light or heavy, depending on the species and tissue type. The functional molecule forms a roughly spherical shell with a diameter of 12 nm and contains a central cavity into which the insoluble mineral iron core is deposited.</text>
</comment>
<keyword evidence="8 12" id="KW-0408">Iron</keyword>
<dbReference type="PROSITE" id="PS50905">
    <property type="entry name" value="FERRITIN_LIKE"/>
    <property type="match status" value="1"/>
</dbReference>
<dbReference type="InterPro" id="IPR008331">
    <property type="entry name" value="Ferritin_DPS_dom"/>
</dbReference>
<feature type="binding site" evidence="12">
    <location>
        <position position="143"/>
    </location>
    <ligand>
        <name>Fe cation</name>
        <dbReference type="ChEBI" id="CHEBI:24875"/>
        <label>1</label>
    </ligand>
</feature>
<dbReference type="InterPro" id="IPR012347">
    <property type="entry name" value="Ferritin-like"/>
</dbReference>
<keyword evidence="14" id="KW-0472">Membrane</keyword>
<dbReference type="Proteomes" id="UP000289738">
    <property type="component" value="Chromosome B02"/>
</dbReference>
<dbReference type="STRING" id="3818.A0A445AKW4"/>
<evidence type="ECO:0000259" key="15">
    <source>
        <dbReference type="PROSITE" id="PS50905"/>
    </source>
</evidence>
<feature type="binding site" evidence="12">
    <location>
        <position position="181"/>
    </location>
    <ligand>
        <name>Fe cation</name>
        <dbReference type="ChEBI" id="CHEBI:24875"/>
        <label>1</label>
    </ligand>
</feature>
<keyword evidence="14" id="KW-0812">Transmembrane</keyword>